<gene>
    <name evidence="1" type="ORF">DAH66_09775</name>
</gene>
<organism evidence="1 2">
    <name type="scientific">Sphingomonas koreensis</name>
    <dbReference type="NCBI Taxonomy" id="93064"/>
    <lineage>
        <taxon>Bacteria</taxon>
        <taxon>Pseudomonadati</taxon>
        <taxon>Pseudomonadota</taxon>
        <taxon>Alphaproteobacteria</taxon>
        <taxon>Sphingomonadales</taxon>
        <taxon>Sphingomonadaceae</taxon>
        <taxon>Sphingomonas</taxon>
    </lineage>
</organism>
<evidence type="ECO:0000313" key="1">
    <source>
        <dbReference type="EMBL" id="RSY85972.1"/>
    </source>
</evidence>
<dbReference type="RefSeq" id="WP_126004362.1">
    <property type="nucleotide sequence ID" value="NZ_QQYZ01000007.1"/>
</dbReference>
<accession>A0A430G493</accession>
<evidence type="ECO:0008006" key="3">
    <source>
        <dbReference type="Google" id="ProtNLM"/>
    </source>
</evidence>
<dbReference type="Gene3D" id="2.30.130.30">
    <property type="entry name" value="Hypothetical protein"/>
    <property type="match status" value="1"/>
</dbReference>
<sequence length="132" mass="15227">MRVLLSIRPIHVENILSGKKVFEFRRKIFTRRDVESVLIYCTMPVGQVVAEFKISEILEDEPGRLWERTALGSGISKCYFDSYFEGRDRAYALGIGALNIFETPIVPSELIDDFTPPQSYRYIPCEQQLALF</sequence>
<dbReference type="Proteomes" id="UP000287746">
    <property type="component" value="Unassembled WGS sequence"/>
</dbReference>
<name>A0A430G493_9SPHN</name>
<dbReference type="SUPFAM" id="SSF88697">
    <property type="entry name" value="PUA domain-like"/>
    <property type="match status" value="1"/>
</dbReference>
<protein>
    <recommendedName>
        <fullName evidence="3">ASCH domain-containing protein</fullName>
    </recommendedName>
</protein>
<comment type="caution">
    <text evidence="1">The sequence shown here is derived from an EMBL/GenBank/DDBJ whole genome shotgun (WGS) entry which is preliminary data.</text>
</comment>
<evidence type="ECO:0000313" key="2">
    <source>
        <dbReference type="Proteomes" id="UP000287746"/>
    </source>
</evidence>
<reference evidence="1 2" key="1">
    <citation type="submission" date="2018-07" db="EMBL/GenBank/DDBJ databases">
        <title>Genomic and Epidemiologic Investigation of an Indolent Hospital Outbreak.</title>
        <authorList>
            <person name="Johnson R.C."/>
            <person name="Deming C."/>
            <person name="Conlan S."/>
            <person name="Zellmer C.J."/>
            <person name="Michelin A.V."/>
            <person name="Lee-Lin S."/>
            <person name="Thomas P.J."/>
            <person name="Park M."/>
            <person name="Weingarten R.A."/>
            <person name="Less J."/>
            <person name="Dekker J.P."/>
            <person name="Frank K.M."/>
            <person name="Musser K.A."/>
            <person name="Mcquiston J.R."/>
            <person name="Henderson D.K."/>
            <person name="Lau A.F."/>
            <person name="Palmore T.N."/>
            <person name="Segre J.A."/>
        </authorList>
    </citation>
    <scope>NUCLEOTIDE SEQUENCE [LARGE SCALE GENOMIC DNA]</scope>
    <source>
        <strain evidence="1 2">SK-CDC1_0717</strain>
    </source>
</reference>
<proteinExistence type="predicted"/>
<dbReference type="InterPro" id="IPR015947">
    <property type="entry name" value="PUA-like_sf"/>
</dbReference>
<dbReference type="AlphaFoldDB" id="A0A430G493"/>
<dbReference type="EMBL" id="QQYZ01000007">
    <property type="protein sequence ID" value="RSY85972.1"/>
    <property type="molecule type" value="Genomic_DNA"/>
</dbReference>